<reference evidence="2 3" key="1">
    <citation type="submission" date="2016-01" db="EMBL/GenBank/DDBJ databases">
        <title>The draft genome sequence of Aquimarina sp. RZW4-3-2.</title>
        <authorList>
            <person name="Wang Y."/>
        </authorList>
    </citation>
    <scope>NUCLEOTIDE SEQUENCE [LARGE SCALE GENOMIC DNA]</scope>
    <source>
        <strain evidence="2 3">RZW4-3-2</strain>
    </source>
</reference>
<gene>
    <name evidence="2" type="ORF">AWE51_06525</name>
</gene>
<comment type="caution">
    <text evidence="2">The sequence shown here is derived from an EMBL/GenBank/DDBJ whole genome shotgun (WGS) entry which is preliminary data.</text>
</comment>
<keyword evidence="1" id="KW-0472">Membrane</keyword>
<dbReference type="Proteomes" id="UP000076715">
    <property type="component" value="Unassembled WGS sequence"/>
</dbReference>
<keyword evidence="1" id="KW-0812">Transmembrane</keyword>
<protein>
    <submittedName>
        <fullName evidence="2">Uncharacterized protein</fullName>
    </submittedName>
</protein>
<evidence type="ECO:0000256" key="1">
    <source>
        <dbReference type="SAM" id="Phobius"/>
    </source>
</evidence>
<feature type="transmembrane region" description="Helical" evidence="1">
    <location>
        <begin position="81"/>
        <end position="100"/>
    </location>
</feature>
<proteinExistence type="predicted"/>
<dbReference type="OrthoDB" id="9811044at2"/>
<evidence type="ECO:0000313" key="3">
    <source>
        <dbReference type="Proteomes" id="UP000076715"/>
    </source>
</evidence>
<feature type="transmembrane region" description="Helical" evidence="1">
    <location>
        <begin position="211"/>
        <end position="231"/>
    </location>
</feature>
<feature type="transmembrane region" description="Helical" evidence="1">
    <location>
        <begin position="175"/>
        <end position="199"/>
    </location>
</feature>
<dbReference type="STRING" id="1642818.AWE51_06525"/>
<dbReference type="EMBL" id="LQRT01000013">
    <property type="protein sequence ID" value="KZS40598.1"/>
    <property type="molecule type" value="Genomic_DNA"/>
</dbReference>
<feature type="transmembrane region" description="Helical" evidence="1">
    <location>
        <begin position="146"/>
        <end position="169"/>
    </location>
</feature>
<accession>A0A163AK28</accession>
<name>A0A163AK28_9FLAO</name>
<feature type="transmembrane region" description="Helical" evidence="1">
    <location>
        <begin position="45"/>
        <end position="69"/>
    </location>
</feature>
<dbReference type="RefSeq" id="WP_066314248.1">
    <property type="nucleotide sequence ID" value="NZ_CANLSS010000013.1"/>
</dbReference>
<dbReference type="InterPro" id="IPR052776">
    <property type="entry name" value="Chloro_ReproSupport/MetalTrans"/>
</dbReference>
<dbReference type="PANTHER" id="PTHR33876">
    <property type="entry name" value="UNNAMED PRODUCT"/>
    <property type="match status" value="1"/>
</dbReference>
<sequence>MNIMNLARPLIAGVLHSFEPDHMSAVSVLAAENAIQKKKVNLKTVFTASQWALGHSVTLLLFGGIALIFRTALLTFIEGLSFWAEFSVGPIMIWLGIMAIRRNHKVNEMMADHKKIEAHEHMANNPIHLHGKTGEEIAMNPINRSFWIGMLHGLAGTGGALTSALIISADTVSDAIWILIIESIGVILSMAIYSYVLIFTMSRFIERNISIFKWMNGIIGIISIVVGLIMLQRALLEWF</sequence>
<keyword evidence="1" id="KW-1133">Transmembrane helix</keyword>
<organism evidence="2 3">
    <name type="scientific">Aquimarina aggregata</name>
    <dbReference type="NCBI Taxonomy" id="1642818"/>
    <lineage>
        <taxon>Bacteria</taxon>
        <taxon>Pseudomonadati</taxon>
        <taxon>Bacteroidota</taxon>
        <taxon>Flavobacteriia</taxon>
        <taxon>Flavobacteriales</taxon>
        <taxon>Flavobacteriaceae</taxon>
        <taxon>Aquimarina</taxon>
    </lineage>
</organism>
<dbReference type="PANTHER" id="PTHR33876:SF4">
    <property type="entry name" value="CHLOROPLAST PROTEIN FOR GROWTH AND FERTILITY 2"/>
    <property type="match status" value="1"/>
</dbReference>
<evidence type="ECO:0000313" key="2">
    <source>
        <dbReference type="EMBL" id="KZS40598.1"/>
    </source>
</evidence>
<keyword evidence="3" id="KW-1185">Reference proteome</keyword>
<dbReference type="AlphaFoldDB" id="A0A163AK28"/>